<evidence type="ECO:0000313" key="5">
    <source>
        <dbReference type="Proteomes" id="UP000720189"/>
    </source>
</evidence>
<dbReference type="GeneID" id="70230252"/>
<evidence type="ECO:0000313" key="4">
    <source>
        <dbReference type="EMBL" id="KAH7230214.1"/>
    </source>
</evidence>
<accession>A0A9P9G2G8</accession>
<dbReference type="AlphaFoldDB" id="A0A9P9G2G8"/>
<keyword evidence="5" id="KW-1185">Reference proteome</keyword>
<evidence type="ECO:0000259" key="3">
    <source>
        <dbReference type="Pfam" id="PF13472"/>
    </source>
</evidence>
<organism evidence="4 5">
    <name type="scientific">Fusarium redolens</name>
    <dbReference type="NCBI Taxonomy" id="48865"/>
    <lineage>
        <taxon>Eukaryota</taxon>
        <taxon>Fungi</taxon>
        <taxon>Dikarya</taxon>
        <taxon>Ascomycota</taxon>
        <taxon>Pezizomycotina</taxon>
        <taxon>Sordariomycetes</taxon>
        <taxon>Hypocreomycetidae</taxon>
        <taxon>Hypocreales</taxon>
        <taxon>Nectriaceae</taxon>
        <taxon>Fusarium</taxon>
        <taxon>Fusarium redolens species complex</taxon>
    </lineage>
</organism>
<dbReference type="SUPFAM" id="SSF69318">
    <property type="entry name" value="Integrin alpha N-terminal domain"/>
    <property type="match status" value="1"/>
</dbReference>
<dbReference type="Pfam" id="PF13472">
    <property type="entry name" value="Lipase_GDSL_2"/>
    <property type="match status" value="1"/>
</dbReference>
<feature type="domain" description="SGNH hydrolase-type esterase" evidence="3">
    <location>
        <begin position="229"/>
        <end position="367"/>
    </location>
</feature>
<dbReference type="InterPro" id="IPR013517">
    <property type="entry name" value="FG-GAP"/>
</dbReference>
<sequence>MAKKGSDIVYRAYQDALRLGQNINPFLLEVLPDVGAIEIEPGVLEDRYYGDIRGTAGDNKKNFIRTVFRNIATWYPFDWIWGQRIEVYCEVDQPNKSKTTCKSRISGKQGSIGAYALSEDGKYKIILSWYATAEWFSNIFGYPDPTSAENAGGQEDDWSDLYSADGSSANNGGADEEPDYDDISEAEAIAFAAGDYTPNGWLQTRISEFYREEVRSYESAVFAVLTCTDSITYGYASSDGNGYRAELHNILTAAGNKVDMIGSVRSGSMEDNDNEGHSGDTSSEIASFRNACRQRPNVVLLHAGTNDMNKPEDPDNAPGRLDNLVGTLVAALPDATIVVARIIPAVSSSTFSIIRVYNNAITRLMARRALRGEKVMMVGMPSGVQTRDLKDGWIKDPVSGESPEQPSRGYCPHEPTWLPQGEVASGGGLGVNLWLRAACFTNQPVDTAVHFADLNGDGRADLLWVDDKGAVTAYINSGSSDTGANAAKVGWLPPGVIANGVGANRSNVHFADLNGDGRVEYFWVHDDGSVGCWLNAGGPDNGPNAGKVSWIPQGKIASGIGKDGDGVRFADLNDDDRAGYLYVNTDGSGEAYLNLGPPDQGPNAGKVSWASQGTIESGVGMGRENVVLADVNGDERADYVVISRKDGSAKLGLVSAWNDSFGYWDWWHGDSVGGSQWRWQS</sequence>
<dbReference type="Pfam" id="PF13517">
    <property type="entry name" value="FG-GAP_3"/>
    <property type="match status" value="1"/>
</dbReference>
<dbReference type="RefSeq" id="XP_046043025.1">
    <property type="nucleotide sequence ID" value="XM_046200298.1"/>
</dbReference>
<protein>
    <recommendedName>
        <fullName evidence="3">SGNH hydrolase-type esterase domain-containing protein</fullName>
    </recommendedName>
</protein>
<dbReference type="InterPro" id="IPR013830">
    <property type="entry name" value="SGNH_hydro"/>
</dbReference>
<evidence type="ECO:0000256" key="2">
    <source>
        <dbReference type="SAM" id="MobiDB-lite"/>
    </source>
</evidence>
<dbReference type="InterPro" id="IPR036514">
    <property type="entry name" value="SGNH_hydro_sf"/>
</dbReference>
<dbReference type="GO" id="GO:0004622">
    <property type="term" value="F:phosphatidylcholine lysophospholipase activity"/>
    <property type="evidence" value="ECO:0007669"/>
    <property type="project" value="TreeGrafter"/>
</dbReference>
<dbReference type="PANTHER" id="PTHR30383">
    <property type="entry name" value="THIOESTERASE 1/PROTEASE 1/LYSOPHOSPHOLIPASE L1"/>
    <property type="match status" value="1"/>
</dbReference>
<reference evidence="4" key="1">
    <citation type="journal article" date="2021" name="Nat. Commun.">
        <title>Genetic determinants of endophytism in the Arabidopsis root mycobiome.</title>
        <authorList>
            <person name="Mesny F."/>
            <person name="Miyauchi S."/>
            <person name="Thiergart T."/>
            <person name="Pickel B."/>
            <person name="Atanasova L."/>
            <person name="Karlsson M."/>
            <person name="Huettel B."/>
            <person name="Barry K.W."/>
            <person name="Haridas S."/>
            <person name="Chen C."/>
            <person name="Bauer D."/>
            <person name="Andreopoulos W."/>
            <person name="Pangilinan J."/>
            <person name="LaButti K."/>
            <person name="Riley R."/>
            <person name="Lipzen A."/>
            <person name="Clum A."/>
            <person name="Drula E."/>
            <person name="Henrissat B."/>
            <person name="Kohler A."/>
            <person name="Grigoriev I.V."/>
            <person name="Martin F.M."/>
            <person name="Hacquard S."/>
        </authorList>
    </citation>
    <scope>NUCLEOTIDE SEQUENCE</scope>
    <source>
        <strain evidence="4">MPI-CAGE-AT-0023</strain>
    </source>
</reference>
<dbReference type="OrthoDB" id="2119228at2759"/>
<dbReference type="InterPro" id="IPR051532">
    <property type="entry name" value="Ester_Hydrolysis_Enzymes"/>
</dbReference>
<dbReference type="EMBL" id="JAGMUX010000023">
    <property type="protein sequence ID" value="KAH7230214.1"/>
    <property type="molecule type" value="Genomic_DNA"/>
</dbReference>
<name>A0A9P9G2G8_FUSRE</name>
<feature type="region of interest" description="Disordered" evidence="2">
    <location>
        <begin position="147"/>
        <end position="178"/>
    </location>
</feature>
<dbReference type="SUPFAM" id="SSF52266">
    <property type="entry name" value="SGNH hydrolase"/>
    <property type="match status" value="1"/>
</dbReference>
<dbReference type="Gene3D" id="3.40.50.1110">
    <property type="entry name" value="SGNH hydrolase"/>
    <property type="match status" value="1"/>
</dbReference>
<dbReference type="Proteomes" id="UP000720189">
    <property type="component" value="Unassembled WGS sequence"/>
</dbReference>
<gene>
    <name evidence="4" type="ORF">BKA55DRAFT_696746</name>
</gene>
<keyword evidence="1" id="KW-0732">Signal</keyword>
<evidence type="ECO:0000256" key="1">
    <source>
        <dbReference type="ARBA" id="ARBA00022729"/>
    </source>
</evidence>
<dbReference type="PANTHER" id="PTHR30383:SF5">
    <property type="entry name" value="SGNH HYDROLASE-TYPE ESTERASE DOMAIN-CONTAINING PROTEIN"/>
    <property type="match status" value="1"/>
</dbReference>
<dbReference type="InterPro" id="IPR028994">
    <property type="entry name" value="Integrin_alpha_N"/>
</dbReference>
<proteinExistence type="predicted"/>
<comment type="caution">
    <text evidence="4">The sequence shown here is derived from an EMBL/GenBank/DDBJ whole genome shotgun (WGS) entry which is preliminary data.</text>
</comment>